<dbReference type="EMBL" id="LS974625">
    <property type="protein sequence ID" value="CAG7867596.1"/>
    <property type="molecule type" value="Genomic_DNA"/>
</dbReference>
<proteinExistence type="predicted"/>
<accession>A0A3P5YA29</accession>
<dbReference type="Proteomes" id="UP000694005">
    <property type="component" value="Chromosome A09"/>
</dbReference>
<dbReference type="AlphaFoldDB" id="A0A3P5YA29"/>
<sequence>MVSGASSGSNQPGYSRVRVISCIDSEKSSILEDDQIPGGTKLLEKLQGKISIEERVMIAASEAVRAAMSSLLMKS</sequence>
<dbReference type="Gramene" id="A09p80630.2_BraZ1">
    <property type="protein sequence ID" value="A09p80630.2_BraZ1.CDS.1"/>
    <property type="gene ID" value="A09g80630.2_BraZ1"/>
</dbReference>
<evidence type="ECO:0000313" key="1">
    <source>
        <dbReference type="EMBL" id="CAG7867596.1"/>
    </source>
</evidence>
<reference evidence="2" key="1">
    <citation type="submission" date="2018-11" db="EMBL/GenBank/DDBJ databases">
        <authorList>
            <consortium name="Genoscope - CEA"/>
            <person name="William W."/>
        </authorList>
    </citation>
    <scope>NUCLEOTIDE SEQUENCE</scope>
</reference>
<feature type="non-terminal residue" evidence="2">
    <location>
        <position position="75"/>
    </location>
</feature>
<name>A0A3P5YA29_BRACM</name>
<dbReference type="EMBL" id="LR031568">
    <property type="protein sequence ID" value="VDC64522.1"/>
    <property type="molecule type" value="Genomic_DNA"/>
</dbReference>
<evidence type="ECO:0000313" key="2">
    <source>
        <dbReference type="EMBL" id="VDC64522.1"/>
    </source>
</evidence>
<protein>
    <submittedName>
        <fullName evidence="1">Uncharacterized protein</fullName>
    </submittedName>
</protein>
<gene>
    <name evidence="2" type="ORF">BRAA09T42133Z</name>
    <name evidence="1" type="ORF">BRAPAZ1V2_A09P80630.2</name>
</gene>
<organism evidence="2">
    <name type="scientific">Brassica campestris</name>
    <name type="common">Field mustard</name>
    <dbReference type="NCBI Taxonomy" id="3711"/>
    <lineage>
        <taxon>Eukaryota</taxon>
        <taxon>Viridiplantae</taxon>
        <taxon>Streptophyta</taxon>
        <taxon>Embryophyta</taxon>
        <taxon>Tracheophyta</taxon>
        <taxon>Spermatophyta</taxon>
        <taxon>Magnoliopsida</taxon>
        <taxon>eudicotyledons</taxon>
        <taxon>Gunneridae</taxon>
        <taxon>Pentapetalae</taxon>
        <taxon>rosids</taxon>
        <taxon>malvids</taxon>
        <taxon>Brassicales</taxon>
        <taxon>Brassicaceae</taxon>
        <taxon>Brassiceae</taxon>
        <taxon>Brassica</taxon>
    </lineage>
</organism>